<dbReference type="EMBL" id="FQUV01000003">
    <property type="protein sequence ID" value="SHE97126.1"/>
    <property type="molecule type" value="Genomic_DNA"/>
</dbReference>
<dbReference type="AlphaFoldDB" id="A0A1M4XUV0"/>
<dbReference type="GO" id="GO:0016747">
    <property type="term" value="F:acyltransferase activity, transferring groups other than amino-acyl groups"/>
    <property type="evidence" value="ECO:0007669"/>
    <property type="project" value="InterPro"/>
</dbReference>
<dbReference type="PANTHER" id="PTHR43792:SF1">
    <property type="entry name" value="N-ACETYLTRANSFERASE DOMAIN-CONTAINING PROTEIN"/>
    <property type="match status" value="1"/>
</dbReference>
<dbReference type="Proteomes" id="UP000184144">
    <property type="component" value="Unassembled WGS sequence"/>
</dbReference>
<gene>
    <name evidence="2" type="ORF">SAMN05444273_103307</name>
</gene>
<dbReference type="InterPro" id="IPR051531">
    <property type="entry name" value="N-acetyltransferase"/>
</dbReference>
<evidence type="ECO:0000259" key="1">
    <source>
        <dbReference type="PROSITE" id="PS51186"/>
    </source>
</evidence>
<accession>A0A1M4XUV0</accession>
<proteinExistence type="predicted"/>
<dbReference type="OrthoDB" id="6293260at2"/>
<evidence type="ECO:0000313" key="2">
    <source>
        <dbReference type="EMBL" id="SHE97126.1"/>
    </source>
</evidence>
<dbReference type="InterPro" id="IPR016181">
    <property type="entry name" value="Acyl_CoA_acyltransferase"/>
</dbReference>
<name>A0A1M4XUV0_9RHOB</name>
<dbReference type="RefSeq" id="WP_073142432.1">
    <property type="nucleotide sequence ID" value="NZ_FQUV01000003.1"/>
</dbReference>
<keyword evidence="3" id="KW-1185">Reference proteome</keyword>
<dbReference type="PROSITE" id="PS51186">
    <property type="entry name" value="GNAT"/>
    <property type="match status" value="1"/>
</dbReference>
<dbReference type="Gene3D" id="3.40.630.30">
    <property type="match status" value="1"/>
</dbReference>
<dbReference type="SUPFAM" id="SSF55729">
    <property type="entry name" value="Acyl-CoA N-acyltransferases (Nat)"/>
    <property type="match status" value="1"/>
</dbReference>
<feature type="domain" description="N-acetyltransferase" evidence="1">
    <location>
        <begin position="15"/>
        <end position="174"/>
    </location>
</feature>
<dbReference type="Pfam" id="PF13302">
    <property type="entry name" value="Acetyltransf_3"/>
    <property type="match status" value="1"/>
</dbReference>
<protein>
    <submittedName>
        <fullName evidence="2">Protein N-acetyltransferase, RimJ/RimL family</fullName>
    </submittedName>
</protein>
<organism evidence="2 3">
    <name type="scientific">Litoreibacter ascidiaceicola</name>
    <dbReference type="NCBI Taxonomy" id="1486859"/>
    <lineage>
        <taxon>Bacteria</taxon>
        <taxon>Pseudomonadati</taxon>
        <taxon>Pseudomonadota</taxon>
        <taxon>Alphaproteobacteria</taxon>
        <taxon>Rhodobacterales</taxon>
        <taxon>Roseobacteraceae</taxon>
        <taxon>Litoreibacter</taxon>
    </lineage>
</organism>
<evidence type="ECO:0000313" key="3">
    <source>
        <dbReference type="Proteomes" id="UP000184144"/>
    </source>
</evidence>
<sequence length="177" mass="19804">MTVTFSTPTLETERLILRAPKAADVDAYAAHYASERSQYIGGPKDAEDAWEIFSFEAGHWIMRGFGHYIITRKGNDQAIGLTGHFAPPWFPEKEIGWALFDKKDEGQGLALEAAKACLDHAWNVLKWDTIVSYIDPRNTASIKLAKRLGAAHDPEAKFPNPLKTWGLVYRHPKPEAA</sequence>
<dbReference type="InterPro" id="IPR000182">
    <property type="entry name" value="GNAT_dom"/>
</dbReference>
<dbReference type="STRING" id="1486859.SAMN05444273_103307"/>
<reference evidence="3" key="1">
    <citation type="submission" date="2016-11" db="EMBL/GenBank/DDBJ databases">
        <authorList>
            <person name="Varghese N."/>
            <person name="Submissions S."/>
        </authorList>
    </citation>
    <scope>NUCLEOTIDE SEQUENCE [LARGE SCALE GENOMIC DNA]</scope>
    <source>
        <strain evidence="3">DSM 100566</strain>
    </source>
</reference>
<dbReference type="PANTHER" id="PTHR43792">
    <property type="entry name" value="GNAT FAMILY, PUTATIVE (AFU_ORTHOLOGUE AFUA_3G00765)-RELATED-RELATED"/>
    <property type="match status" value="1"/>
</dbReference>
<keyword evidence="2" id="KW-0808">Transferase</keyword>